<accession>A0AA40KQL7</accession>
<dbReference type="AlphaFoldDB" id="A0AA40KQL7"/>
<reference evidence="2" key="1">
    <citation type="submission" date="2021-10" db="EMBL/GenBank/DDBJ databases">
        <title>Melipona bicolor Genome sequencing and assembly.</title>
        <authorList>
            <person name="Araujo N.S."/>
            <person name="Arias M.C."/>
        </authorList>
    </citation>
    <scope>NUCLEOTIDE SEQUENCE</scope>
    <source>
        <strain evidence="2">USP_2M_L1-L4_2017</strain>
        <tissue evidence="2">Whole body</tissue>
    </source>
</reference>
<feature type="region of interest" description="Disordered" evidence="1">
    <location>
        <begin position="1"/>
        <end position="43"/>
    </location>
</feature>
<evidence type="ECO:0000256" key="1">
    <source>
        <dbReference type="SAM" id="MobiDB-lite"/>
    </source>
</evidence>
<sequence length="53" mass="5713">MKSPSVRVGDGDGDDDDDDDDDDDAHGQKNSGTIMDGQQRRTRAIPLLAVIDL</sequence>
<keyword evidence="3" id="KW-1185">Reference proteome</keyword>
<proteinExistence type="predicted"/>
<comment type="caution">
    <text evidence="2">The sequence shown here is derived from an EMBL/GenBank/DDBJ whole genome shotgun (WGS) entry which is preliminary data.</text>
</comment>
<dbReference type="EMBL" id="JAHYIQ010000009">
    <property type="protein sequence ID" value="KAK1129161.1"/>
    <property type="molecule type" value="Genomic_DNA"/>
</dbReference>
<organism evidence="2 3">
    <name type="scientific">Melipona bicolor</name>
    <dbReference type="NCBI Taxonomy" id="60889"/>
    <lineage>
        <taxon>Eukaryota</taxon>
        <taxon>Metazoa</taxon>
        <taxon>Ecdysozoa</taxon>
        <taxon>Arthropoda</taxon>
        <taxon>Hexapoda</taxon>
        <taxon>Insecta</taxon>
        <taxon>Pterygota</taxon>
        <taxon>Neoptera</taxon>
        <taxon>Endopterygota</taxon>
        <taxon>Hymenoptera</taxon>
        <taxon>Apocrita</taxon>
        <taxon>Aculeata</taxon>
        <taxon>Apoidea</taxon>
        <taxon>Anthophila</taxon>
        <taxon>Apidae</taxon>
        <taxon>Melipona</taxon>
    </lineage>
</organism>
<dbReference type="Proteomes" id="UP001177670">
    <property type="component" value="Unassembled WGS sequence"/>
</dbReference>
<name>A0AA40KQL7_9HYME</name>
<gene>
    <name evidence="2" type="ORF">K0M31_020291</name>
</gene>
<evidence type="ECO:0000313" key="3">
    <source>
        <dbReference type="Proteomes" id="UP001177670"/>
    </source>
</evidence>
<evidence type="ECO:0000313" key="2">
    <source>
        <dbReference type="EMBL" id="KAK1129161.1"/>
    </source>
</evidence>
<feature type="compositionally biased region" description="Acidic residues" evidence="1">
    <location>
        <begin position="11"/>
        <end position="24"/>
    </location>
</feature>
<protein>
    <submittedName>
        <fullName evidence="2">Uncharacterized protein</fullName>
    </submittedName>
</protein>